<feature type="domain" description="Quinate/shikimate 5-dehydrogenase/glutamyl-tRNA reductase" evidence="1">
    <location>
        <begin position="144"/>
        <end position="257"/>
    </location>
</feature>
<evidence type="ECO:0000313" key="3">
    <source>
        <dbReference type="Proteomes" id="UP000014227"/>
    </source>
</evidence>
<keyword evidence="3" id="KW-1185">Reference proteome</keyword>
<dbReference type="AlphaFoldDB" id="S0EW85"/>
<accession>S0EW85</accession>
<evidence type="ECO:0000313" key="2">
    <source>
        <dbReference type="EMBL" id="CCW36138.1"/>
    </source>
</evidence>
<dbReference type="KEGG" id="ccz:CCALI_02334"/>
<gene>
    <name evidence="2" type="ORF">CCALI_02334</name>
</gene>
<dbReference type="Proteomes" id="UP000014227">
    <property type="component" value="Chromosome I"/>
</dbReference>
<proteinExistence type="predicted"/>
<name>S0EW85_CHTCT</name>
<protein>
    <submittedName>
        <fullName evidence="2">Predicted dehydrogenase</fullName>
    </submittedName>
</protein>
<dbReference type="eggNOG" id="COG5322">
    <property type="taxonomic scope" value="Bacteria"/>
</dbReference>
<dbReference type="InterPro" id="IPR006151">
    <property type="entry name" value="Shikm_DH/Glu-tRNA_Rdtase"/>
</dbReference>
<dbReference type="OrthoDB" id="9808814at2"/>
<dbReference type="Gene3D" id="3.40.50.720">
    <property type="entry name" value="NAD(P)-binding Rossmann-like Domain"/>
    <property type="match status" value="1"/>
</dbReference>
<dbReference type="PATRIC" id="fig|1303518.3.peg.2424"/>
<dbReference type="EMBL" id="HF951689">
    <property type="protein sequence ID" value="CCW36138.1"/>
    <property type="molecule type" value="Genomic_DNA"/>
</dbReference>
<dbReference type="HOGENOM" id="CLU_762366_0_0_0"/>
<dbReference type="RefSeq" id="WP_016483657.1">
    <property type="nucleotide sequence ID" value="NC_021487.1"/>
</dbReference>
<dbReference type="Pfam" id="PF01488">
    <property type="entry name" value="Shikimate_DH"/>
    <property type="match status" value="1"/>
</dbReference>
<dbReference type="SUPFAM" id="SSF51735">
    <property type="entry name" value="NAD(P)-binding Rossmann-fold domains"/>
    <property type="match status" value="1"/>
</dbReference>
<dbReference type="STRING" id="454171.CP488_01762"/>
<reference evidence="3" key="1">
    <citation type="submission" date="2013-03" db="EMBL/GenBank/DDBJ databases">
        <title>Genome sequence of Chthonomonas calidirosea, the first sequenced genome from the Armatimonadetes phylum (formally candidate division OP10).</title>
        <authorList>
            <person name="Lee K.C.Y."/>
            <person name="Morgan X.C."/>
            <person name="Dunfield P.F."/>
            <person name="Tamas I."/>
            <person name="Houghton K.M."/>
            <person name="Vyssotski M."/>
            <person name="Ryan J.L.J."/>
            <person name="Lagutin K."/>
            <person name="McDonald I.R."/>
            <person name="Stott M.B."/>
        </authorList>
    </citation>
    <scope>NUCLEOTIDE SEQUENCE [LARGE SCALE GENOMIC DNA]</scope>
    <source>
        <strain evidence="3">DSM 23976 / ICMP 18418 / T49</strain>
    </source>
</reference>
<evidence type="ECO:0000259" key="1">
    <source>
        <dbReference type="Pfam" id="PF01488"/>
    </source>
</evidence>
<dbReference type="InterPro" id="IPR036291">
    <property type="entry name" value="NAD(P)-bd_dom_sf"/>
</dbReference>
<sequence>MERFAFVVHPIEARRDVARKYPIARFLPVRLIEWFLTRQNPLVVCEVKGVRSLTGKELEGWFIGCPLTPHQMVTLPYEQVLEKLEQCGRIALDLGAGIMGLGAFTSVVGDGGISLAKRLPDLAITTGNSYTVATAIEGVKEAARLMGHHIENSVVAVVGATGSIGSTCAEILSREAPAVALVGRDLSRLKQLAERLKSQSQAELRLFTDVATGLRDADVIITVTSAVDAIILPEYLKRGAVVCDVSRPRDVSVRVAKERQDVLVIEGGVVRVPGEMHLPYPNRPDEEFDFGFPPNTAYACMSETMMLALEGRYESFTLGKEVSVKQVDEISQLAAKHGFCLAGFRAFEKEVTPEQIARIQAAAGVAPTSISVAVPPIKTHQTP</sequence>
<dbReference type="InParanoid" id="S0EW85"/>
<organism evidence="2 3">
    <name type="scientific">Chthonomonas calidirosea (strain DSM 23976 / ICMP 18418 / T49)</name>
    <dbReference type="NCBI Taxonomy" id="1303518"/>
    <lineage>
        <taxon>Bacteria</taxon>
        <taxon>Bacillati</taxon>
        <taxon>Armatimonadota</taxon>
        <taxon>Chthonomonadia</taxon>
        <taxon>Chthonomonadales</taxon>
        <taxon>Chthonomonadaceae</taxon>
        <taxon>Chthonomonas</taxon>
    </lineage>
</organism>